<organism evidence="1">
    <name type="scientific">Utricularia reniformis</name>
    <dbReference type="NCBI Taxonomy" id="192314"/>
    <lineage>
        <taxon>Eukaryota</taxon>
        <taxon>Viridiplantae</taxon>
        <taxon>Streptophyta</taxon>
        <taxon>Embryophyta</taxon>
        <taxon>Tracheophyta</taxon>
        <taxon>Spermatophyta</taxon>
        <taxon>Magnoliopsida</taxon>
        <taxon>eudicotyledons</taxon>
        <taxon>Gunneridae</taxon>
        <taxon>Pentapetalae</taxon>
        <taxon>asterids</taxon>
        <taxon>lamiids</taxon>
        <taxon>Lamiales</taxon>
        <taxon>Lentibulariaceae</taxon>
        <taxon>Utricularia</taxon>
    </lineage>
</organism>
<dbReference type="AlphaFoldDB" id="A0A1Y0B1T1"/>
<geneLocation type="mitochondrion" evidence="1"/>
<gene>
    <name evidence="1" type="ORF">AEK19_MT1194</name>
</gene>
<accession>A0A1Y0B1T1</accession>
<evidence type="ECO:0000313" key="1">
    <source>
        <dbReference type="EMBL" id="ART31406.1"/>
    </source>
</evidence>
<dbReference type="EMBL" id="KY774314">
    <property type="protein sequence ID" value="ART31406.1"/>
    <property type="molecule type" value="Genomic_DNA"/>
</dbReference>
<reference evidence="1" key="1">
    <citation type="submission" date="2017-03" db="EMBL/GenBank/DDBJ databases">
        <title>The mitochondrial genome of the carnivorous plant Utricularia reniformis (Lentibulariaceae): structure, comparative analysis and evolutionary landmarks.</title>
        <authorList>
            <person name="Silva S.R."/>
            <person name="Alvarenga D.O."/>
            <person name="Michael T.P."/>
            <person name="Miranda V.F.O."/>
            <person name="Varani A.M."/>
        </authorList>
    </citation>
    <scope>NUCLEOTIDE SEQUENCE</scope>
</reference>
<keyword evidence="1" id="KW-0496">Mitochondrion</keyword>
<name>A0A1Y0B1T1_9LAMI</name>
<proteinExistence type="predicted"/>
<sequence length="79" mass="9356">MKAVRRMFARVLFPLAFFVNHEISRLQVRGLLFMPHLCRTSCQIIAEKEQWKNRWMSQIGNCRDHICRYNSFPIGEASA</sequence>
<protein>
    <submittedName>
        <fullName evidence="1">Uncharacterized protein</fullName>
    </submittedName>
</protein>